<reference evidence="2" key="1">
    <citation type="submission" date="2022-11" db="UniProtKB">
        <authorList>
            <consortium name="WormBaseParasite"/>
        </authorList>
    </citation>
    <scope>IDENTIFICATION</scope>
</reference>
<dbReference type="WBParaSite" id="PS1159_v2.g12432.t1">
    <property type="protein sequence ID" value="PS1159_v2.g12432.t1"/>
    <property type="gene ID" value="PS1159_v2.g12432"/>
</dbReference>
<evidence type="ECO:0000313" key="1">
    <source>
        <dbReference type="Proteomes" id="UP000887580"/>
    </source>
</evidence>
<protein>
    <submittedName>
        <fullName evidence="2">Uncharacterized protein</fullName>
    </submittedName>
</protein>
<organism evidence="1 2">
    <name type="scientific">Panagrolaimus sp. PS1159</name>
    <dbReference type="NCBI Taxonomy" id="55785"/>
    <lineage>
        <taxon>Eukaryota</taxon>
        <taxon>Metazoa</taxon>
        <taxon>Ecdysozoa</taxon>
        <taxon>Nematoda</taxon>
        <taxon>Chromadorea</taxon>
        <taxon>Rhabditida</taxon>
        <taxon>Tylenchina</taxon>
        <taxon>Panagrolaimomorpha</taxon>
        <taxon>Panagrolaimoidea</taxon>
        <taxon>Panagrolaimidae</taxon>
        <taxon>Panagrolaimus</taxon>
    </lineage>
</organism>
<evidence type="ECO:0000313" key="2">
    <source>
        <dbReference type="WBParaSite" id="PS1159_v2.g12432.t1"/>
    </source>
</evidence>
<proteinExistence type="predicted"/>
<sequence length="142" mass="15533">MYKGDSYTKQVFVYYEGLIGAFADSHSMAFEFLPDGTLINNGSNADPKHFPLSGAEVQEADGKRHFDFKVTWENEVYGEFMIPLSQFAVEVPPTTTTSTTTPSTTTETITTTTTPKKLITENTKSSTKKEPVAEASISGTSD</sequence>
<accession>A0AC35F2D6</accession>
<dbReference type="Proteomes" id="UP000887580">
    <property type="component" value="Unplaced"/>
</dbReference>
<name>A0AC35F2D6_9BILA</name>